<comment type="subcellular location">
    <subcellularLocation>
        <location evidence="1">Nucleus</location>
    </subcellularLocation>
</comment>
<evidence type="ECO:0000256" key="3">
    <source>
        <dbReference type="ARBA" id="ARBA00023125"/>
    </source>
</evidence>
<evidence type="ECO:0000313" key="8">
    <source>
        <dbReference type="EMBL" id="KAF9785717.1"/>
    </source>
</evidence>
<reference evidence="8" key="2">
    <citation type="submission" date="2020-11" db="EMBL/GenBank/DDBJ databases">
        <authorList>
            <consortium name="DOE Joint Genome Institute"/>
            <person name="Kuo A."/>
            <person name="Miyauchi S."/>
            <person name="Kiss E."/>
            <person name="Drula E."/>
            <person name="Kohler A."/>
            <person name="Sanchez-Garcia M."/>
            <person name="Andreopoulos B."/>
            <person name="Barry K.W."/>
            <person name="Bonito G."/>
            <person name="Buee M."/>
            <person name="Carver A."/>
            <person name="Chen C."/>
            <person name="Cichocki N."/>
            <person name="Clum A."/>
            <person name="Culley D."/>
            <person name="Crous P.W."/>
            <person name="Fauchery L."/>
            <person name="Girlanda M."/>
            <person name="Hayes R."/>
            <person name="Keri Z."/>
            <person name="Labutti K."/>
            <person name="Lipzen A."/>
            <person name="Lombard V."/>
            <person name="Magnuson J."/>
            <person name="Maillard F."/>
            <person name="Morin E."/>
            <person name="Murat C."/>
            <person name="Nolan M."/>
            <person name="Ohm R."/>
            <person name="Pangilinan J."/>
            <person name="Pereira M."/>
            <person name="Perotto S."/>
            <person name="Peter M."/>
            <person name="Riley R."/>
            <person name="Sitrit Y."/>
            <person name="Stielow B."/>
            <person name="Szollosi G."/>
            <person name="Zifcakova L."/>
            <person name="Stursova M."/>
            <person name="Spatafora J.W."/>
            <person name="Tedersoo L."/>
            <person name="Vaario L.-M."/>
            <person name="Yamada A."/>
            <person name="Yan M."/>
            <person name="Wang P."/>
            <person name="Xu J."/>
            <person name="Bruns T."/>
            <person name="Baldrian P."/>
            <person name="Vilgalys R."/>
            <person name="Henrissat B."/>
            <person name="Grigoriev I.V."/>
            <person name="Hibbett D."/>
            <person name="Nagy L.G."/>
            <person name="Martin F.M."/>
        </authorList>
    </citation>
    <scope>NUCLEOTIDE SEQUENCE</scope>
    <source>
        <strain evidence="8">UH-Tt-Lm1</strain>
    </source>
</reference>
<gene>
    <name evidence="8" type="ORF">BJ322DRAFT_1055970</name>
</gene>
<dbReference type="InterPro" id="IPR011598">
    <property type="entry name" value="bHLH_dom"/>
</dbReference>
<evidence type="ECO:0000259" key="7">
    <source>
        <dbReference type="PROSITE" id="PS50888"/>
    </source>
</evidence>
<evidence type="ECO:0000256" key="6">
    <source>
        <dbReference type="SAM" id="MobiDB-lite"/>
    </source>
</evidence>
<keyword evidence="3" id="KW-0238">DNA-binding</keyword>
<dbReference type="OrthoDB" id="5778525at2759"/>
<evidence type="ECO:0000313" key="9">
    <source>
        <dbReference type="Proteomes" id="UP000736335"/>
    </source>
</evidence>
<sequence length="236" mass="25412">MDSPPAPFADFEFNFDPVLHHLFPLPPPLPPAADLFTQSETTDILGFLDNFNWEFDESEQATTATEDRVTSIAPSNTLNVGANLLNNVNHLSHPPLIPPPLPTASVTNPPIITKSNGNSTGKVVTTRPKGQLSAPQKRLNHIMSEQKRRNAIRDGYVQLTALLAPAGAPPGTGMPTRGRPKGSGNRGKGKCQGKSGILFRAADYCHFMEENIQALREEVARLEAATAESFQTAAPG</sequence>
<evidence type="ECO:0000256" key="1">
    <source>
        <dbReference type="ARBA" id="ARBA00004123"/>
    </source>
</evidence>
<dbReference type="Pfam" id="PF00010">
    <property type="entry name" value="HLH"/>
    <property type="match status" value="1"/>
</dbReference>
<dbReference type="GO" id="GO:0046983">
    <property type="term" value="F:protein dimerization activity"/>
    <property type="evidence" value="ECO:0007669"/>
    <property type="project" value="InterPro"/>
</dbReference>
<keyword evidence="2" id="KW-0805">Transcription regulation</keyword>
<evidence type="ECO:0000256" key="5">
    <source>
        <dbReference type="ARBA" id="ARBA00023242"/>
    </source>
</evidence>
<feature type="region of interest" description="Disordered" evidence="6">
    <location>
        <begin position="167"/>
        <end position="192"/>
    </location>
</feature>
<feature type="compositionally biased region" description="Low complexity" evidence="6">
    <location>
        <begin position="167"/>
        <end position="176"/>
    </location>
</feature>
<dbReference type="AlphaFoldDB" id="A0A9P6HF42"/>
<protein>
    <recommendedName>
        <fullName evidence="7">BHLH domain-containing protein</fullName>
    </recommendedName>
</protein>
<evidence type="ECO:0000256" key="2">
    <source>
        <dbReference type="ARBA" id="ARBA00023015"/>
    </source>
</evidence>
<keyword evidence="4" id="KW-0804">Transcription</keyword>
<feature type="domain" description="BHLH" evidence="7">
    <location>
        <begin position="136"/>
        <end position="208"/>
    </location>
</feature>
<dbReference type="Proteomes" id="UP000736335">
    <property type="component" value="Unassembled WGS sequence"/>
</dbReference>
<dbReference type="PROSITE" id="PS50888">
    <property type="entry name" value="BHLH"/>
    <property type="match status" value="1"/>
</dbReference>
<reference evidence="8" key="1">
    <citation type="journal article" date="2020" name="Nat. Commun.">
        <title>Large-scale genome sequencing of mycorrhizal fungi provides insights into the early evolution of symbiotic traits.</title>
        <authorList>
            <person name="Miyauchi S."/>
            <person name="Kiss E."/>
            <person name="Kuo A."/>
            <person name="Drula E."/>
            <person name="Kohler A."/>
            <person name="Sanchez-Garcia M."/>
            <person name="Morin E."/>
            <person name="Andreopoulos B."/>
            <person name="Barry K.W."/>
            <person name="Bonito G."/>
            <person name="Buee M."/>
            <person name="Carver A."/>
            <person name="Chen C."/>
            <person name="Cichocki N."/>
            <person name="Clum A."/>
            <person name="Culley D."/>
            <person name="Crous P.W."/>
            <person name="Fauchery L."/>
            <person name="Girlanda M."/>
            <person name="Hayes R.D."/>
            <person name="Keri Z."/>
            <person name="LaButti K."/>
            <person name="Lipzen A."/>
            <person name="Lombard V."/>
            <person name="Magnuson J."/>
            <person name="Maillard F."/>
            <person name="Murat C."/>
            <person name="Nolan M."/>
            <person name="Ohm R.A."/>
            <person name="Pangilinan J."/>
            <person name="Pereira M.F."/>
            <person name="Perotto S."/>
            <person name="Peter M."/>
            <person name="Pfister S."/>
            <person name="Riley R."/>
            <person name="Sitrit Y."/>
            <person name="Stielow J.B."/>
            <person name="Szollosi G."/>
            <person name="Zifcakova L."/>
            <person name="Stursova M."/>
            <person name="Spatafora J.W."/>
            <person name="Tedersoo L."/>
            <person name="Vaario L.M."/>
            <person name="Yamada A."/>
            <person name="Yan M."/>
            <person name="Wang P."/>
            <person name="Xu J."/>
            <person name="Bruns T."/>
            <person name="Baldrian P."/>
            <person name="Vilgalys R."/>
            <person name="Dunand C."/>
            <person name="Henrissat B."/>
            <person name="Grigoriev I.V."/>
            <person name="Hibbett D."/>
            <person name="Nagy L.G."/>
            <person name="Martin F.M."/>
        </authorList>
    </citation>
    <scope>NUCLEOTIDE SEQUENCE</scope>
    <source>
        <strain evidence="8">UH-Tt-Lm1</strain>
    </source>
</reference>
<feature type="compositionally biased region" description="Polar residues" evidence="6">
    <location>
        <begin position="113"/>
        <end position="123"/>
    </location>
</feature>
<organism evidence="8 9">
    <name type="scientific">Thelephora terrestris</name>
    <dbReference type="NCBI Taxonomy" id="56493"/>
    <lineage>
        <taxon>Eukaryota</taxon>
        <taxon>Fungi</taxon>
        <taxon>Dikarya</taxon>
        <taxon>Basidiomycota</taxon>
        <taxon>Agaricomycotina</taxon>
        <taxon>Agaricomycetes</taxon>
        <taxon>Thelephorales</taxon>
        <taxon>Thelephoraceae</taxon>
        <taxon>Thelephora</taxon>
    </lineage>
</organism>
<evidence type="ECO:0000256" key="4">
    <source>
        <dbReference type="ARBA" id="ARBA00023163"/>
    </source>
</evidence>
<feature type="region of interest" description="Disordered" evidence="6">
    <location>
        <begin position="113"/>
        <end position="133"/>
    </location>
</feature>
<dbReference type="InterPro" id="IPR052207">
    <property type="entry name" value="Max-like/E-box_TFs"/>
</dbReference>
<dbReference type="GO" id="GO:0005634">
    <property type="term" value="C:nucleus"/>
    <property type="evidence" value="ECO:0007669"/>
    <property type="project" value="UniProtKB-SubCell"/>
</dbReference>
<dbReference type="GO" id="GO:0000981">
    <property type="term" value="F:DNA-binding transcription factor activity, RNA polymerase II-specific"/>
    <property type="evidence" value="ECO:0007669"/>
    <property type="project" value="TreeGrafter"/>
</dbReference>
<dbReference type="GO" id="GO:0000978">
    <property type="term" value="F:RNA polymerase II cis-regulatory region sequence-specific DNA binding"/>
    <property type="evidence" value="ECO:0007669"/>
    <property type="project" value="TreeGrafter"/>
</dbReference>
<comment type="caution">
    <text evidence="8">The sequence shown here is derived from an EMBL/GenBank/DDBJ whole genome shotgun (WGS) entry which is preliminary data.</text>
</comment>
<dbReference type="EMBL" id="WIUZ02000006">
    <property type="protein sequence ID" value="KAF9785717.1"/>
    <property type="molecule type" value="Genomic_DNA"/>
</dbReference>
<dbReference type="Gene3D" id="4.10.280.10">
    <property type="entry name" value="Helix-loop-helix DNA-binding domain"/>
    <property type="match status" value="1"/>
</dbReference>
<proteinExistence type="predicted"/>
<dbReference type="SUPFAM" id="SSF47459">
    <property type="entry name" value="HLH, helix-loop-helix DNA-binding domain"/>
    <property type="match status" value="1"/>
</dbReference>
<accession>A0A9P6HF42</accession>
<name>A0A9P6HF42_9AGAM</name>
<dbReference type="PANTHER" id="PTHR15741">
    <property type="entry name" value="BASIC HELIX-LOOP-HELIX ZIP TRANSCRIPTION FACTOR"/>
    <property type="match status" value="1"/>
</dbReference>
<dbReference type="InterPro" id="IPR036638">
    <property type="entry name" value="HLH_DNA-bd_sf"/>
</dbReference>
<keyword evidence="5" id="KW-0539">Nucleus</keyword>
<dbReference type="PANTHER" id="PTHR15741:SF27">
    <property type="entry name" value="TRANSCRIPTION FACTOR AP-4"/>
    <property type="match status" value="1"/>
</dbReference>
<keyword evidence="9" id="KW-1185">Reference proteome</keyword>
<dbReference type="SMART" id="SM00353">
    <property type="entry name" value="HLH"/>
    <property type="match status" value="1"/>
</dbReference>